<dbReference type="RefSeq" id="WP_322446724.1">
    <property type="nucleotide sequence ID" value="NZ_JAXOFX010000006.1"/>
</dbReference>
<name>A0ABU5IZ77_9BACI</name>
<keyword evidence="1" id="KW-0472">Membrane</keyword>
<sequence length="58" mass="6329">MGKVAWSLSVLGALLILSSALYPFGVITKNLFLILIFSGAGIMFVGSMIRSLVIWRKK</sequence>
<proteinExistence type="predicted"/>
<evidence type="ECO:0000256" key="1">
    <source>
        <dbReference type="SAM" id="Phobius"/>
    </source>
</evidence>
<evidence type="ECO:0000313" key="2">
    <source>
        <dbReference type="EMBL" id="MDZ5472437.1"/>
    </source>
</evidence>
<keyword evidence="1" id="KW-1133">Transmembrane helix</keyword>
<reference evidence="2 3" key="1">
    <citation type="submission" date="2023-11" db="EMBL/GenBank/DDBJ databases">
        <title>Bacillus jintuensis, isolated from a mudflat on the Beibu Gulf coast.</title>
        <authorList>
            <person name="Li M."/>
        </authorList>
    </citation>
    <scope>NUCLEOTIDE SEQUENCE [LARGE SCALE GENOMIC DNA]</scope>
    <source>
        <strain evidence="2 3">31A1R</strain>
    </source>
</reference>
<evidence type="ECO:0000313" key="3">
    <source>
        <dbReference type="Proteomes" id="UP001290455"/>
    </source>
</evidence>
<dbReference type="EMBL" id="JAXOFX010000006">
    <property type="protein sequence ID" value="MDZ5472437.1"/>
    <property type="molecule type" value="Genomic_DNA"/>
</dbReference>
<keyword evidence="3" id="KW-1185">Reference proteome</keyword>
<comment type="caution">
    <text evidence="2">The sequence shown here is derived from an EMBL/GenBank/DDBJ whole genome shotgun (WGS) entry which is preliminary data.</text>
</comment>
<gene>
    <name evidence="2" type="ORF">SM124_11825</name>
</gene>
<protein>
    <submittedName>
        <fullName evidence="2">Uncharacterized protein</fullName>
    </submittedName>
</protein>
<organism evidence="2 3">
    <name type="scientific">Robertmurraya mangrovi</name>
    <dbReference type="NCBI Taxonomy" id="3098077"/>
    <lineage>
        <taxon>Bacteria</taxon>
        <taxon>Bacillati</taxon>
        <taxon>Bacillota</taxon>
        <taxon>Bacilli</taxon>
        <taxon>Bacillales</taxon>
        <taxon>Bacillaceae</taxon>
        <taxon>Robertmurraya</taxon>
    </lineage>
</organism>
<keyword evidence="1" id="KW-0812">Transmembrane</keyword>
<feature type="transmembrane region" description="Helical" evidence="1">
    <location>
        <begin position="30"/>
        <end position="53"/>
    </location>
</feature>
<dbReference type="Proteomes" id="UP001290455">
    <property type="component" value="Unassembled WGS sequence"/>
</dbReference>
<accession>A0ABU5IZ77</accession>